<keyword evidence="3" id="KW-1185">Reference proteome</keyword>
<gene>
    <name evidence="2" type="ORF">SAMN04489730_8364</name>
</gene>
<reference evidence="3" key="1">
    <citation type="submission" date="2016-11" db="EMBL/GenBank/DDBJ databases">
        <authorList>
            <person name="Varghese N."/>
            <person name="Submissions S."/>
        </authorList>
    </citation>
    <scope>NUCLEOTIDE SEQUENCE [LARGE SCALE GENOMIC DNA]</scope>
    <source>
        <strain evidence="3">DSM 44671</strain>
    </source>
</reference>
<dbReference type="EMBL" id="FPJG01000006">
    <property type="protein sequence ID" value="SFW92068.1"/>
    <property type="molecule type" value="Genomic_DNA"/>
</dbReference>
<evidence type="ECO:0000256" key="1">
    <source>
        <dbReference type="SAM" id="MobiDB-lite"/>
    </source>
</evidence>
<evidence type="ECO:0000313" key="3">
    <source>
        <dbReference type="Proteomes" id="UP000182740"/>
    </source>
</evidence>
<organism evidence="2 3">
    <name type="scientific">Amycolatopsis australiensis</name>
    <dbReference type="NCBI Taxonomy" id="546364"/>
    <lineage>
        <taxon>Bacteria</taxon>
        <taxon>Bacillati</taxon>
        <taxon>Actinomycetota</taxon>
        <taxon>Actinomycetes</taxon>
        <taxon>Pseudonocardiales</taxon>
        <taxon>Pseudonocardiaceae</taxon>
        <taxon>Amycolatopsis</taxon>
    </lineage>
</organism>
<sequence length="257" mass="28627">MRDALSVHFFRRAIRSAVQKGRTPARVVDRDQCRVIGTAGCAAPRDRPDGPGRRRPASHRDRCARERRGTDSAAYQAGMEILRGRIHRLAAGGLLRVDEEFAASVIHATARGAVLTWLSLCDNRRDAALLTILRAPPSPSANPPYARRAPPALLGCCVPFFPKRRTADLSVRRGSRAHDHRPSTHAIRHDSAFVDERGDLWCGWFCFRGLGGRGRRRRGCATDRCRCSPRCRAGRASPCRWVHGAFDLRQQHDAASR</sequence>
<evidence type="ECO:0000313" key="2">
    <source>
        <dbReference type="EMBL" id="SFW92068.1"/>
    </source>
</evidence>
<dbReference type="Proteomes" id="UP000182740">
    <property type="component" value="Unassembled WGS sequence"/>
</dbReference>
<protein>
    <submittedName>
        <fullName evidence="2">Uncharacterized protein</fullName>
    </submittedName>
</protein>
<proteinExistence type="predicted"/>
<feature type="compositionally biased region" description="Basic and acidic residues" evidence="1">
    <location>
        <begin position="44"/>
        <end position="70"/>
    </location>
</feature>
<accession>A0A1K1T6A4</accession>
<name>A0A1K1T6A4_9PSEU</name>
<dbReference type="AlphaFoldDB" id="A0A1K1T6A4"/>
<feature type="region of interest" description="Disordered" evidence="1">
    <location>
        <begin position="40"/>
        <end position="70"/>
    </location>
</feature>